<dbReference type="PANTHER" id="PTHR31948:SF72">
    <property type="entry name" value="ZINC-FINGER HOMEODOMAIN PROTEIN 10"/>
    <property type="match status" value="1"/>
</dbReference>
<dbReference type="AlphaFoldDB" id="A0A830CZS0"/>
<keyword evidence="7" id="KW-1185">Reference proteome</keyword>
<feature type="region of interest" description="Disordered" evidence="4">
    <location>
        <begin position="115"/>
        <end position="144"/>
    </location>
</feature>
<evidence type="ECO:0000313" key="6">
    <source>
        <dbReference type="EMBL" id="GFQ04610.1"/>
    </source>
</evidence>
<dbReference type="PANTHER" id="PTHR31948">
    <property type="entry name" value="ZINC-FINGER HOMEODOMAIN PROTEIN 2"/>
    <property type="match status" value="1"/>
</dbReference>
<dbReference type="GO" id="GO:0000976">
    <property type="term" value="F:transcription cis-regulatory region binding"/>
    <property type="evidence" value="ECO:0007669"/>
    <property type="project" value="TreeGrafter"/>
</dbReference>
<evidence type="ECO:0000256" key="3">
    <source>
        <dbReference type="ARBA" id="ARBA00022833"/>
    </source>
</evidence>
<proteinExistence type="predicted"/>
<dbReference type="NCBIfam" id="TIGR01566">
    <property type="entry name" value="ZF_HD_prot_N"/>
    <property type="match status" value="1"/>
</dbReference>
<keyword evidence="1" id="KW-0479">Metal-binding</keyword>
<comment type="caution">
    <text evidence="6">The sequence shown here is derived from an EMBL/GenBank/DDBJ whole genome shotgun (WGS) entry which is preliminary data.</text>
</comment>
<gene>
    <name evidence="6" type="ORF">PHJA_002604900</name>
</gene>
<dbReference type="PROSITE" id="PS51523">
    <property type="entry name" value="ZF_HD_DIMER"/>
    <property type="match status" value="1"/>
</dbReference>
<dbReference type="GO" id="GO:0050793">
    <property type="term" value="P:regulation of developmental process"/>
    <property type="evidence" value="ECO:0007669"/>
    <property type="project" value="TreeGrafter"/>
</dbReference>
<dbReference type="GO" id="GO:0003700">
    <property type="term" value="F:DNA-binding transcription factor activity"/>
    <property type="evidence" value="ECO:0007669"/>
    <property type="project" value="TreeGrafter"/>
</dbReference>
<dbReference type="Pfam" id="PF04770">
    <property type="entry name" value="ZF-HD_dimer"/>
    <property type="match status" value="1"/>
</dbReference>
<name>A0A830CZS0_9LAMI</name>
<feature type="domain" description="ZF-HD dimerization-type" evidence="5">
    <location>
        <begin position="2"/>
        <end position="51"/>
    </location>
</feature>
<dbReference type="GO" id="GO:0008270">
    <property type="term" value="F:zinc ion binding"/>
    <property type="evidence" value="ECO:0007669"/>
    <property type="project" value="UniProtKB-KW"/>
</dbReference>
<sequence>MYKECQHNYAAHDRAYILDGCCLFEPSGPNGTPGSTVCVACNCHRSFHRRVEVELPRVTRHQNDDYGPVPPHQPISGITDLPPRPQVHVAPVRPMQDLNRPRVHRPTGLAPIFGRQQQGMEAGPGEHRKEADGGEERETEEPFARGIIGRRFASIRETKLRRYVRRLGSKGRC</sequence>
<evidence type="ECO:0000256" key="2">
    <source>
        <dbReference type="ARBA" id="ARBA00022771"/>
    </source>
</evidence>
<dbReference type="OrthoDB" id="913385at2759"/>
<evidence type="ECO:0000256" key="1">
    <source>
        <dbReference type="ARBA" id="ARBA00022723"/>
    </source>
</evidence>
<dbReference type="InterPro" id="IPR006456">
    <property type="entry name" value="ZF_HD_homeobox_Cys/His_dimer"/>
</dbReference>
<keyword evidence="6" id="KW-0238">DNA-binding</keyword>
<protein>
    <submittedName>
        <fullName evidence="6">Zinc-finger homeodomain protein 7</fullName>
    </submittedName>
</protein>
<accession>A0A830CZS0</accession>
<evidence type="ECO:0000256" key="4">
    <source>
        <dbReference type="SAM" id="MobiDB-lite"/>
    </source>
</evidence>
<keyword evidence="6" id="KW-0371">Homeobox</keyword>
<organism evidence="6 7">
    <name type="scientific">Phtheirospermum japonicum</name>
    <dbReference type="NCBI Taxonomy" id="374723"/>
    <lineage>
        <taxon>Eukaryota</taxon>
        <taxon>Viridiplantae</taxon>
        <taxon>Streptophyta</taxon>
        <taxon>Embryophyta</taxon>
        <taxon>Tracheophyta</taxon>
        <taxon>Spermatophyta</taxon>
        <taxon>Magnoliopsida</taxon>
        <taxon>eudicotyledons</taxon>
        <taxon>Gunneridae</taxon>
        <taxon>Pentapetalae</taxon>
        <taxon>asterids</taxon>
        <taxon>lamiids</taxon>
        <taxon>Lamiales</taxon>
        <taxon>Orobanchaceae</taxon>
        <taxon>Orobanchaceae incertae sedis</taxon>
        <taxon>Phtheirospermum</taxon>
    </lineage>
</organism>
<dbReference type="Proteomes" id="UP000653305">
    <property type="component" value="Unassembled WGS sequence"/>
</dbReference>
<dbReference type="GO" id="GO:0005634">
    <property type="term" value="C:nucleus"/>
    <property type="evidence" value="ECO:0007669"/>
    <property type="project" value="TreeGrafter"/>
</dbReference>
<feature type="compositionally biased region" description="Basic and acidic residues" evidence="4">
    <location>
        <begin position="124"/>
        <end position="143"/>
    </location>
</feature>
<keyword evidence="2 6" id="KW-0863">Zinc-finger</keyword>
<reference evidence="6" key="1">
    <citation type="submission" date="2020-07" db="EMBL/GenBank/DDBJ databases">
        <title>Ethylene signaling mediates host invasion by parasitic plants.</title>
        <authorList>
            <person name="Yoshida S."/>
        </authorList>
    </citation>
    <scope>NUCLEOTIDE SEQUENCE</scope>
    <source>
        <strain evidence="6">Okayama</strain>
    </source>
</reference>
<dbReference type="EMBL" id="BMAC01000958">
    <property type="protein sequence ID" value="GFQ04610.1"/>
    <property type="molecule type" value="Genomic_DNA"/>
</dbReference>
<evidence type="ECO:0000259" key="5">
    <source>
        <dbReference type="PROSITE" id="PS51523"/>
    </source>
</evidence>
<keyword evidence="3" id="KW-0862">Zinc</keyword>
<evidence type="ECO:0000313" key="7">
    <source>
        <dbReference type="Proteomes" id="UP000653305"/>
    </source>
</evidence>